<dbReference type="EMBL" id="JAJSPL020000018">
    <property type="protein sequence ID" value="KAK7740913.1"/>
    <property type="molecule type" value="Genomic_DNA"/>
</dbReference>
<dbReference type="GO" id="GO:0016020">
    <property type="term" value="C:membrane"/>
    <property type="evidence" value="ECO:0007669"/>
    <property type="project" value="UniProtKB-SubCell"/>
</dbReference>
<evidence type="ECO:0000256" key="2">
    <source>
        <dbReference type="ARBA" id="ARBA00022692"/>
    </source>
</evidence>
<feature type="transmembrane region" description="Helical" evidence="7">
    <location>
        <begin position="77"/>
        <end position="98"/>
    </location>
</feature>
<name>A0AAN9U6Y4_9PEZI</name>
<dbReference type="InterPro" id="IPR052337">
    <property type="entry name" value="SAT4-like"/>
</dbReference>
<evidence type="ECO:0000256" key="5">
    <source>
        <dbReference type="ARBA" id="ARBA00038359"/>
    </source>
</evidence>
<keyword evidence="4 7" id="KW-0472">Membrane</keyword>
<evidence type="ECO:0000256" key="3">
    <source>
        <dbReference type="ARBA" id="ARBA00022989"/>
    </source>
</evidence>
<proteinExistence type="inferred from homology"/>
<feature type="transmembrane region" description="Helical" evidence="7">
    <location>
        <begin position="118"/>
        <end position="138"/>
    </location>
</feature>
<dbReference type="PANTHER" id="PTHR33048">
    <property type="entry name" value="PTH11-LIKE INTEGRAL MEMBRANE PROTEIN (AFU_ORTHOLOGUE AFUA_5G11245)"/>
    <property type="match status" value="1"/>
</dbReference>
<keyword evidence="10" id="KW-1185">Reference proteome</keyword>
<feature type="transmembrane region" description="Helical" evidence="7">
    <location>
        <begin position="150"/>
        <end position="171"/>
    </location>
</feature>
<dbReference type="PANTHER" id="PTHR33048:SF96">
    <property type="entry name" value="INTEGRAL MEMBRANE PROTEIN"/>
    <property type="match status" value="1"/>
</dbReference>
<evidence type="ECO:0000313" key="10">
    <source>
        <dbReference type="Proteomes" id="UP001320245"/>
    </source>
</evidence>
<dbReference type="Pfam" id="PF20684">
    <property type="entry name" value="Fung_rhodopsin"/>
    <property type="match status" value="1"/>
</dbReference>
<evidence type="ECO:0000313" key="9">
    <source>
        <dbReference type="EMBL" id="KAK7740913.1"/>
    </source>
</evidence>
<comment type="subcellular location">
    <subcellularLocation>
        <location evidence="1">Membrane</location>
        <topology evidence="1">Multi-pass membrane protein</topology>
    </subcellularLocation>
</comment>
<feature type="transmembrane region" description="Helical" evidence="7">
    <location>
        <begin position="46"/>
        <end position="65"/>
    </location>
</feature>
<evidence type="ECO:0000256" key="6">
    <source>
        <dbReference type="SAM" id="MobiDB-lite"/>
    </source>
</evidence>
<protein>
    <recommendedName>
        <fullName evidence="8">Rhodopsin domain-containing protein</fullName>
    </recommendedName>
</protein>
<gene>
    <name evidence="9" type="ORF">SLS53_004976</name>
</gene>
<accession>A0AAN9U6Y4</accession>
<evidence type="ECO:0000256" key="7">
    <source>
        <dbReference type="SAM" id="Phobius"/>
    </source>
</evidence>
<reference evidence="9 10" key="1">
    <citation type="journal article" date="2023" name="PLoS ONE">
        <title>Cytospora paraplurivora sp. nov. isolated from orchards with fruit tree decline syndrome in Ontario, Canada.</title>
        <authorList>
            <person name="Ilyukhin E."/>
            <person name="Nguyen H.D.T."/>
            <person name="Castle A.J."/>
            <person name="Ellouze W."/>
        </authorList>
    </citation>
    <scope>NUCLEOTIDE SEQUENCE [LARGE SCALE GENOMIC DNA]</scope>
    <source>
        <strain evidence="9 10">FDS-564</strain>
    </source>
</reference>
<evidence type="ECO:0000256" key="4">
    <source>
        <dbReference type="ARBA" id="ARBA00023136"/>
    </source>
</evidence>
<feature type="compositionally biased region" description="Polar residues" evidence="6">
    <location>
        <begin position="235"/>
        <end position="247"/>
    </location>
</feature>
<keyword evidence="2 7" id="KW-0812">Transmembrane</keyword>
<dbReference type="Proteomes" id="UP001320245">
    <property type="component" value="Unassembled WGS sequence"/>
</dbReference>
<evidence type="ECO:0000259" key="8">
    <source>
        <dbReference type="Pfam" id="PF20684"/>
    </source>
</evidence>
<sequence length="300" mass="32246">MSTQIKVLGLLAWGTTVGVGTPDSIIGGNMKILLQAAKVTYWLNITYLLAIGFIKAGICTTLLRINSGSSNRRVTWALWFIMVAIVMSTLGEFITFLVRCQTSGVCKDSNKTIAVLEWIGVAVFIALDIALAIVPVFIIRSLKMKKSLKLSTGLILGLGGIACLAAILRIPSQVEAIGNDGANELYKIGSFILWSEVETGLGIIASCLPVLRKLLRSFDAEEPPVLHGKKPYDSPPNSGQSDQTPHNNFERLPYDSYLLPARQTNGHGAQMSYSSDGTLLALQPTHSSRTAVATAPSSRA</sequence>
<evidence type="ECO:0000256" key="1">
    <source>
        <dbReference type="ARBA" id="ARBA00004141"/>
    </source>
</evidence>
<organism evidence="9 10">
    <name type="scientific">Cytospora paraplurivora</name>
    <dbReference type="NCBI Taxonomy" id="2898453"/>
    <lineage>
        <taxon>Eukaryota</taxon>
        <taxon>Fungi</taxon>
        <taxon>Dikarya</taxon>
        <taxon>Ascomycota</taxon>
        <taxon>Pezizomycotina</taxon>
        <taxon>Sordariomycetes</taxon>
        <taxon>Sordariomycetidae</taxon>
        <taxon>Diaporthales</taxon>
        <taxon>Cytosporaceae</taxon>
        <taxon>Cytospora</taxon>
    </lineage>
</organism>
<dbReference type="AlphaFoldDB" id="A0AAN9U6Y4"/>
<keyword evidence="3 7" id="KW-1133">Transmembrane helix</keyword>
<comment type="caution">
    <text evidence="9">The sequence shown here is derived from an EMBL/GenBank/DDBJ whole genome shotgun (WGS) entry which is preliminary data.</text>
</comment>
<feature type="domain" description="Rhodopsin" evidence="8">
    <location>
        <begin position="18"/>
        <end position="216"/>
    </location>
</feature>
<dbReference type="InterPro" id="IPR049326">
    <property type="entry name" value="Rhodopsin_dom_fungi"/>
</dbReference>
<feature type="region of interest" description="Disordered" evidence="6">
    <location>
        <begin position="225"/>
        <end position="247"/>
    </location>
</feature>
<comment type="similarity">
    <text evidence="5">Belongs to the SAT4 family.</text>
</comment>